<evidence type="ECO:0000256" key="1">
    <source>
        <dbReference type="SAM" id="MobiDB-lite"/>
    </source>
</evidence>
<evidence type="ECO:0000313" key="2">
    <source>
        <dbReference type="EMBL" id="GAA2722175.1"/>
    </source>
</evidence>
<gene>
    <name evidence="2" type="ORF">GCM10010315_46760</name>
</gene>
<proteinExistence type="predicted"/>
<reference evidence="3" key="1">
    <citation type="journal article" date="2019" name="Int. J. Syst. Evol. Microbiol.">
        <title>The Global Catalogue of Microorganisms (GCM) 10K type strain sequencing project: providing services to taxonomists for standard genome sequencing and annotation.</title>
        <authorList>
            <consortium name="The Broad Institute Genomics Platform"/>
            <consortium name="The Broad Institute Genome Sequencing Center for Infectious Disease"/>
            <person name="Wu L."/>
            <person name="Ma J."/>
        </authorList>
    </citation>
    <scope>NUCLEOTIDE SEQUENCE [LARGE SCALE GENOMIC DNA]</scope>
    <source>
        <strain evidence="3">JCM 4542</strain>
    </source>
</reference>
<dbReference type="EMBL" id="BAAASL010000019">
    <property type="protein sequence ID" value="GAA2722175.1"/>
    <property type="molecule type" value="Genomic_DNA"/>
</dbReference>
<dbReference type="Proteomes" id="UP001500886">
    <property type="component" value="Unassembled WGS sequence"/>
</dbReference>
<comment type="caution">
    <text evidence="2">The sequence shown here is derived from an EMBL/GenBank/DDBJ whole genome shotgun (WGS) entry which is preliminary data.</text>
</comment>
<name>A0ABP6GIW0_9ACTN</name>
<feature type="compositionally biased region" description="Basic and acidic residues" evidence="1">
    <location>
        <begin position="50"/>
        <end position="59"/>
    </location>
</feature>
<organism evidence="2 3">
    <name type="scientific">Streptomyces luteosporeus</name>
    <dbReference type="NCBI Taxonomy" id="173856"/>
    <lineage>
        <taxon>Bacteria</taxon>
        <taxon>Bacillati</taxon>
        <taxon>Actinomycetota</taxon>
        <taxon>Actinomycetes</taxon>
        <taxon>Kitasatosporales</taxon>
        <taxon>Streptomycetaceae</taxon>
        <taxon>Streptomyces</taxon>
    </lineage>
</organism>
<keyword evidence="3" id="KW-1185">Reference proteome</keyword>
<sequence length="59" mass="7066">MERQSDKHGPKKDDELKREMRTAQTRDGRPTRTEEWREPEALTPEEAEPLDEHRPRKPS</sequence>
<evidence type="ECO:0000313" key="3">
    <source>
        <dbReference type="Proteomes" id="UP001500886"/>
    </source>
</evidence>
<feature type="compositionally biased region" description="Basic and acidic residues" evidence="1">
    <location>
        <begin position="1"/>
        <end position="40"/>
    </location>
</feature>
<accession>A0ABP6GIW0</accession>
<dbReference type="RefSeq" id="WP_344437504.1">
    <property type="nucleotide sequence ID" value="NZ_BAAASL010000019.1"/>
</dbReference>
<feature type="region of interest" description="Disordered" evidence="1">
    <location>
        <begin position="1"/>
        <end position="59"/>
    </location>
</feature>
<protein>
    <submittedName>
        <fullName evidence="2">Uncharacterized protein</fullName>
    </submittedName>
</protein>